<dbReference type="Proteomes" id="UP000245880">
    <property type="component" value="Unassembled WGS sequence"/>
</dbReference>
<dbReference type="SUPFAM" id="SSF52833">
    <property type="entry name" value="Thioredoxin-like"/>
    <property type="match status" value="1"/>
</dbReference>
<feature type="domain" description="Thioredoxin" evidence="3">
    <location>
        <begin position="18"/>
        <end position="147"/>
    </location>
</feature>
<dbReference type="InterPro" id="IPR051099">
    <property type="entry name" value="AGR/TXD"/>
</dbReference>
<dbReference type="Gene3D" id="3.40.30.10">
    <property type="entry name" value="Glutaredoxin"/>
    <property type="match status" value="1"/>
</dbReference>
<gene>
    <name evidence="4" type="ORF">CLV98_10277</name>
</gene>
<dbReference type="InterPro" id="IPR036249">
    <property type="entry name" value="Thioredoxin-like_sf"/>
</dbReference>
<dbReference type="InterPro" id="IPR012336">
    <property type="entry name" value="Thioredoxin-like_fold"/>
</dbReference>
<evidence type="ECO:0000259" key="3">
    <source>
        <dbReference type="PROSITE" id="PS51352"/>
    </source>
</evidence>
<dbReference type="PANTHER" id="PTHR15337">
    <property type="entry name" value="ANTERIOR GRADIENT PROTEIN-RELATED"/>
    <property type="match status" value="1"/>
</dbReference>
<evidence type="ECO:0000313" key="4">
    <source>
        <dbReference type="EMBL" id="PWJ59245.1"/>
    </source>
</evidence>
<dbReference type="PROSITE" id="PS51352">
    <property type="entry name" value="THIOREDOXIN_2"/>
    <property type="match status" value="1"/>
</dbReference>
<dbReference type="InterPro" id="IPR013766">
    <property type="entry name" value="Thioredoxin_domain"/>
</dbReference>
<dbReference type="InterPro" id="IPR017937">
    <property type="entry name" value="Thioredoxin_CS"/>
</dbReference>
<organism evidence="4 5">
    <name type="scientific">Dyadobacter jejuensis</name>
    <dbReference type="NCBI Taxonomy" id="1082580"/>
    <lineage>
        <taxon>Bacteria</taxon>
        <taxon>Pseudomonadati</taxon>
        <taxon>Bacteroidota</taxon>
        <taxon>Cytophagia</taxon>
        <taxon>Cytophagales</taxon>
        <taxon>Spirosomataceae</taxon>
        <taxon>Dyadobacter</taxon>
    </lineage>
</organism>
<evidence type="ECO:0000256" key="2">
    <source>
        <dbReference type="ARBA" id="ARBA00023284"/>
    </source>
</evidence>
<evidence type="ECO:0000256" key="1">
    <source>
        <dbReference type="ARBA" id="ARBA00022729"/>
    </source>
</evidence>
<dbReference type="RefSeq" id="WP_109673150.1">
    <property type="nucleotide sequence ID" value="NZ_QGDT01000002.1"/>
</dbReference>
<proteinExistence type="predicted"/>
<dbReference type="PROSITE" id="PS00194">
    <property type="entry name" value="THIOREDOXIN_1"/>
    <property type="match status" value="1"/>
</dbReference>
<keyword evidence="1" id="KW-0732">Signal</keyword>
<dbReference type="EMBL" id="QGDT01000002">
    <property type="protein sequence ID" value="PWJ59245.1"/>
    <property type="molecule type" value="Genomic_DNA"/>
</dbReference>
<dbReference type="Pfam" id="PF13098">
    <property type="entry name" value="Thioredoxin_2"/>
    <property type="match status" value="1"/>
</dbReference>
<dbReference type="OrthoDB" id="9811036at2"/>
<evidence type="ECO:0000313" key="5">
    <source>
        <dbReference type="Proteomes" id="UP000245880"/>
    </source>
</evidence>
<dbReference type="PANTHER" id="PTHR15337:SF11">
    <property type="entry name" value="THIOREDOXIN DOMAIN-CONTAINING PROTEIN"/>
    <property type="match status" value="1"/>
</dbReference>
<comment type="caution">
    <text evidence="4">The sequence shown here is derived from an EMBL/GenBank/DDBJ whole genome shotgun (WGS) entry which is preliminary data.</text>
</comment>
<keyword evidence="5" id="KW-1185">Reference proteome</keyword>
<dbReference type="AlphaFoldDB" id="A0A316ANA8"/>
<sequence>MKKVWSYLLWGGVIAGVYYYNNPQVDFQQNSEEGIQFQNDKWVNALAKAKQENKLVFLDVYATWCGPCKKLKKYTFSDSDVGNYFNKHFVNVALNAEVNEGAVAANFYGVNSYPTVLFVDGDGNVVKRHSGYLNAGELLKLGEELQMD</sequence>
<name>A0A316ANA8_9BACT</name>
<keyword evidence="2" id="KW-0676">Redox-active center</keyword>
<protein>
    <submittedName>
        <fullName evidence="4">Thioredoxin-like protein</fullName>
    </submittedName>
</protein>
<accession>A0A316ANA8</accession>
<reference evidence="4 5" key="1">
    <citation type="submission" date="2018-03" db="EMBL/GenBank/DDBJ databases">
        <title>Genomic Encyclopedia of Archaeal and Bacterial Type Strains, Phase II (KMG-II): from individual species to whole genera.</title>
        <authorList>
            <person name="Goeker M."/>
        </authorList>
    </citation>
    <scope>NUCLEOTIDE SEQUENCE [LARGE SCALE GENOMIC DNA]</scope>
    <source>
        <strain evidence="4 5">DSM 100346</strain>
    </source>
</reference>